<dbReference type="EMBL" id="JACCKB010000001">
    <property type="protein sequence ID" value="NYZ64609.1"/>
    <property type="molecule type" value="Genomic_DNA"/>
</dbReference>
<comment type="caution">
    <text evidence="2">The sequence shown here is derived from an EMBL/GenBank/DDBJ whole genome shotgun (WGS) entry which is preliminary data.</text>
</comment>
<name>A0A853HW22_9GAMM</name>
<dbReference type="InterPro" id="IPR015943">
    <property type="entry name" value="WD40/YVTN_repeat-like_dom_sf"/>
</dbReference>
<accession>A0A853HW22</accession>
<organism evidence="2 3">
    <name type="scientific">Spartinivicinus marinus</name>
    <dbReference type="NCBI Taxonomy" id="2994442"/>
    <lineage>
        <taxon>Bacteria</taxon>
        <taxon>Pseudomonadati</taxon>
        <taxon>Pseudomonadota</taxon>
        <taxon>Gammaproteobacteria</taxon>
        <taxon>Oceanospirillales</taxon>
        <taxon>Zooshikellaceae</taxon>
        <taxon>Spartinivicinus</taxon>
    </lineage>
</organism>
<evidence type="ECO:0000313" key="3">
    <source>
        <dbReference type="Proteomes" id="UP000569732"/>
    </source>
</evidence>
<dbReference type="RefSeq" id="WP_180566630.1">
    <property type="nucleotide sequence ID" value="NZ_JACCKB010000001.1"/>
</dbReference>
<dbReference type="AlphaFoldDB" id="A0A853HW22"/>
<dbReference type="Gene3D" id="3.40.50.410">
    <property type="entry name" value="von Willebrand factor, type A domain"/>
    <property type="match status" value="1"/>
</dbReference>
<evidence type="ECO:0000313" key="2">
    <source>
        <dbReference type="EMBL" id="NYZ64609.1"/>
    </source>
</evidence>
<keyword evidence="1" id="KW-0732">Signal</keyword>
<dbReference type="SUPFAM" id="SSF53300">
    <property type="entry name" value="vWA-like"/>
    <property type="match status" value="1"/>
</dbReference>
<dbReference type="InterPro" id="IPR011047">
    <property type="entry name" value="Quinoprotein_ADH-like_sf"/>
</dbReference>
<protein>
    <recommendedName>
        <fullName evidence="4">PilC beta-propeller domain-containing protein</fullName>
    </recommendedName>
</protein>
<evidence type="ECO:0000256" key="1">
    <source>
        <dbReference type="SAM" id="SignalP"/>
    </source>
</evidence>
<reference evidence="2 3" key="1">
    <citation type="submission" date="2020-07" db="EMBL/GenBank/DDBJ databases">
        <title>Endozoicomonas sp. nov., isolated from sediment.</title>
        <authorList>
            <person name="Gu T."/>
        </authorList>
    </citation>
    <scope>NUCLEOTIDE SEQUENCE [LARGE SCALE GENOMIC DNA]</scope>
    <source>
        <strain evidence="2 3">SM1973</strain>
    </source>
</reference>
<sequence length="1085" mass="121059">MFKKTSLSSVIFSCIFSLSTSIKADDTEVFYIPEFSEGQVLPNTILIMDTSTSMGNPTENGETRISITKRASKEVINRVNNVNLSMMRFNRAKKKNDEKQSEIYTYDIYDVVSHRYKTITVDKLDDCIKDIQQTSLHTDKEISANAYCKAYALDYIYDPRTDREKKYNLNRHKIIKGGSHLGAYLLKGLTKIAEDSESNKQNFKKSIDHLEANGNTPLTESLYEAYLYLTGQDPYFGQEGLPTPTDPNDLNNGKYKSPITHECQLYNNVTVFTDGEPTDDSDANEFVRELIARSPKKDELPEGLSEDCGTGFDQNRVDHGNAEGGCIDELAWYMANHDLNPNLIGNQVARISVISGFDLPAEHKELMDNVSKHGGTGSSITSNNYDELVTALEETFTNTVTEGINSVTAPVAPVSSFQQFGVGEYTYLTMFEPKGGVRWPGNLKKFKVNADNELIGIGGVKVLNDEGEMTENARDFWAGANQNVKKVSEGGIREKLPNSANRSIYAQIGENLLKPLKIDNLDEINNATHIGLTESEINFVRSKEGITDPLHTKPVSVVYSTNEENETTESTIFFTTNMGGLHAINADTGVERYTFFPKNLLKNIKQYYANKTNHALEGNLKKVGEKLYGLDGPISLWIYDNDKDNQIESVDGDHVYLYLTMRRGGHNIYALDVTNFREPSLKWQIKGGITSPSENEYRELAHTWSKPMLGRVKIGNEIHTVLFFTGGYNGKVANGNPNSYGQDPLPNIDARINNQNIIPEDNIGRAIYMVDAETGELLWWASANNANDGGANNKYQDMKYSFPASVAPIDINSDGFTDYIYAIDIAGQLWRFDFNKTNNNADNLASGGIIAKLGGDGRRFYNRVDAAILDKSQSYVAITVGSGYRAHPNSEDEEDKFFMIKDPYVFSPPARANNGSEIDSYKYASRNGGNKKVIGIEDLYNASNNLIVKGSETEKSQARLNFNTKHGWFIDLSDNEKALSPSITFGNMVLFTTFTHSNKVDLCSPTPGTAKGYVLNLYDATGGINDGTADDDNNRYKILKYKGIADTPVVITRNRKTTANVGFEKLVDLSSAKRLYKTWWRREPN</sequence>
<gene>
    <name evidence="2" type="ORF">H0A36_01225</name>
</gene>
<dbReference type="InterPro" id="IPR036465">
    <property type="entry name" value="vWFA_dom_sf"/>
</dbReference>
<dbReference type="Gene3D" id="2.130.10.10">
    <property type="entry name" value="YVTN repeat-like/Quinoprotein amine dehydrogenase"/>
    <property type="match status" value="1"/>
</dbReference>
<dbReference type="Proteomes" id="UP000569732">
    <property type="component" value="Unassembled WGS sequence"/>
</dbReference>
<dbReference type="SUPFAM" id="SSF50998">
    <property type="entry name" value="Quinoprotein alcohol dehydrogenase-like"/>
    <property type="match status" value="1"/>
</dbReference>
<proteinExistence type="predicted"/>
<evidence type="ECO:0008006" key="4">
    <source>
        <dbReference type="Google" id="ProtNLM"/>
    </source>
</evidence>
<keyword evidence="3" id="KW-1185">Reference proteome</keyword>
<feature type="chain" id="PRO_5032350447" description="PilC beta-propeller domain-containing protein" evidence="1">
    <location>
        <begin position="25"/>
        <end position="1085"/>
    </location>
</feature>
<feature type="signal peptide" evidence="1">
    <location>
        <begin position="1"/>
        <end position="24"/>
    </location>
</feature>